<feature type="compositionally biased region" description="Polar residues" evidence="1">
    <location>
        <begin position="72"/>
        <end position="87"/>
    </location>
</feature>
<feature type="compositionally biased region" description="Basic and acidic residues" evidence="1">
    <location>
        <begin position="89"/>
        <end position="98"/>
    </location>
</feature>
<keyword evidence="3" id="KW-1185">Reference proteome</keyword>
<organism evidence="2 3">
    <name type="scientific">Protopolystoma xenopodis</name>
    <dbReference type="NCBI Taxonomy" id="117903"/>
    <lineage>
        <taxon>Eukaryota</taxon>
        <taxon>Metazoa</taxon>
        <taxon>Spiralia</taxon>
        <taxon>Lophotrochozoa</taxon>
        <taxon>Platyhelminthes</taxon>
        <taxon>Monogenea</taxon>
        <taxon>Polyopisthocotylea</taxon>
        <taxon>Polystomatidea</taxon>
        <taxon>Polystomatidae</taxon>
        <taxon>Protopolystoma</taxon>
    </lineage>
</organism>
<comment type="caution">
    <text evidence="2">The sequence shown here is derived from an EMBL/GenBank/DDBJ whole genome shotgun (WGS) entry which is preliminary data.</text>
</comment>
<proteinExistence type="predicted"/>
<protein>
    <submittedName>
        <fullName evidence="2">Uncharacterized protein</fullName>
    </submittedName>
</protein>
<accession>A0A3S5C2N4</accession>
<reference evidence="2" key="1">
    <citation type="submission" date="2018-11" db="EMBL/GenBank/DDBJ databases">
        <authorList>
            <consortium name="Pathogen Informatics"/>
        </authorList>
    </citation>
    <scope>NUCLEOTIDE SEQUENCE</scope>
</reference>
<sequence>MKLGPKEMARVLEMIDTETSARRLHESEDVPSSRIETPTSAPVDQETSSSPSDKCQNNDSSSGLEPEAKVSPGTSVSSGVLGTNHSHGNVKERPQPSQ</sequence>
<dbReference type="AlphaFoldDB" id="A0A3S5C2N4"/>
<feature type="region of interest" description="Disordered" evidence="1">
    <location>
        <begin position="13"/>
        <end position="98"/>
    </location>
</feature>
<feature type="compositionally biased region" description="Polar residues" evidence="1">
    <location>
        <begin position="34"/>
        <end position="63"/>
    </location>
</feature>
<dbReference type="Proteomes" id="UP000784294">
    <property type="component" value="Unassembled WGS sequence"/>
</dbReference>
<evidence type="ECO:0000256" key="1">
    <source>
        <dbReference type="SAM" id="MobiDB-lite"/>
    </source>
</evidence>
<evidence type="ECO:0000313" key="2">
    <source>
        <dbReference type="EMBL" id="VEL31340.1"/>
    </source>
</evidence>
<dbReference type="EMBL" id="CAAALY010121309">
    <property type="protein sequence ID" value="VEL31340.1"/>
    <property type="molecule type" value="Genomic_DNA"/>
</dbReference>
<feature type="compositionally biased region" description="Basic and acidic residues" evidence="1">
    <location>
        <begin position="19"/>
        <end position="28"/>
    </location>
</feature>
<gene>
    <name evidence="2" type="ORF">PXEA_LOCUS24780</name>
</gene>
<evidence type="ECO:0000313" key="3">
    <source>
        <dbReference type="Proteomes" id="UP000784294"/>
    </source>
</evidence>
<name>A0A3S5C2N4_9PLAT</name>